<name>A0A2G9Q8Q6_AQUCT</name>
<evidence type="ECO:0000256" key="6">
    <source>
        <dbReference type="ARBA" id="ARBA00023128"/>
    </source>
</evidence>
<keyword evidence="5" id="KW-0805">Transcription regulation</keyword>
<sequence length="342" mass="39211">RRLIGWSCPFSRSERCQAVHSSSSLDRQDTPQEGTSLEKNMKSSVEKNMKSNLEKDFSPEQREVLLRLLNTASESQLDCVKELQGKKAASIVQYREQYGPFPNLDTLRSVPNFHTPFIYRLCLSILSLNDRTDPEVIAKFLKPDIPVCRLQEAESIISIVFGLRKLAWAHVDRSLTVREWQQKECFHLVKGKHLPEVYLETISSVVSVLPQADYYILEKPSVSSQNTSLFPVVLHLRTVEAMLYCLLNPRIGEEKEQRVFSMNRSTVGKHFEIMVGEARTSGVEVVQRLIAEASIAPKPRVTFPPELLRQYHQQLQPRGQNRYEEMCDALLQAVTCYELALF</sequence>
<dbReference type="AlphaFoldDB" id="A0A2G9Q8Q6"/>
<evidence type="ECO:0000313" key="11">
    <source>
        <dbReference type="EMBL" id="PIO11978.1"/>
    </source>
</evidence>
<comment type="similarity">
    <text evidence="2">Belongs to the TEFM family.</text>
</comment>
<comment type="subcellular location">
    <subcellularLocation>
        <location evidence="1">Mitochondrion matrix</location>
        <location evidence="1">Mitochondrion nucleoid</location>
    </subcellularLocation>
</comment>
<feature type="compositionally biased region" description="Polar residues" evidence="10">
    <location>
        <begin position="19"/>
        <end position="38"/>
    </location>
</feature>
<dbReference type="PANTHER" id="PTHR21053">
    <property type="entry name" value="TRANSCRIPTION ELONGATION FACTOR, MITOCHONDRIAL"/>
    <property type="match status" value="1"/>
</dbReference>
<evidence type="ECO:0000256" key="8">
    <source>
        <dbReference type="ARBA" id="ARBA00023271"/>
    </source>
</evidence>
<dbReference type="InterPro" id="IPR010994">
    <property type="entry name" value="RuvA_2-like"/>
</dbReference>
<organism evidence="11 12">
    <name type="scientific">Aquarana catesbeiana</name>
    <name type="common">American bullfrog</name>
    <name type="synonym">Rana catesbeiana</name>
    <dbReference type="NCBI Taxonomy" id="8400"/>
    <lineage>
        <taxon>Eukaryota</taxon>
        <taxon>Metazoa</taxon>
        <taxon>Chordata</taxon>
        <taxon>Craniata</taxon>
        <taxon>Vertebrata</taxon>
        <taxon>Euteleostomi</taxon>
        <taxon>Amphibia</taxon>
        <taxon>Batrachia</taxon>
        <taxon>Anura</taxon>
        <taxon>Neobatrachia</taxon>
        <taxon>Ranoidea</taxon>
        <taxon>Ranidae</taxon>
        <taxon>Aquarana</taxon>
    </lineage>
</organism>
<dbReference type="GO" id="GO:0003676">
    <property type="term" value="F:nucleic acid binding"/>
    <property type="evidence" value="ECO:0007669"/>
    <property type="project" value="InterPro"/>
</dbReference>
<dbReference type="Gene3D" id="3.30.420.10">
    <property type="entry name" value="Ribonuclease H-like superfamily/Ribonuclease H"/>
    <property type="match status" value="1"/>
</dbReference>
<dbReference type="PANTHER" id="PTHR21053:SF2">
    <property type="entry name" value="TRANSCRIPTION ELONGATION FACTOR, MITOCHONDRIAL"/>
    <property type="match status" value="1"/>
</dbReference>
<evidence type="ECO:0000256" key="10">
    <source>
        <dbReference type="SAM" id="MobiDB-lite"/>
    </source>
</evidence>
<evidence type="ECO:0000256" key="3">
    <source>
        <dbReference type="ARBA" id="ARBA00017000"/>
    </source>
</evidence>
<evidence type="ECO:0000256" key="4">
    <source>
        <dbReference type="ARBA" id="ARBA00022946"/>
    </source>
</evidence>
<keyword evidence="12" id="KW-1185">Reference proteome</keyword>
<dbReference type="SUPFAM" id="SSF47781">
    <property type="entry name" value="RuvA domain 2-like"/>
    <property type="match status" value="1"/>
</dbReference>
<evidence type="ECO:0000256" key="9">
    <source>
        <dbReference type="ARBA" id="ARBA00025262"/>
    </source>
</evidence>
<keyword evidence="8" id="KW-1135">Mitochondrion nucleoid</keyword>
<keyword evidence="7" id="KW-0804">Transcription</keyword>
<accession>A0A2G9Q8Q6</accession>
<evidence type="ECO:0000313" key="12">
    <source>
        <dbReference type="Proteomes" id="UP000228934"/>
    </source>
</evidence>
<keyword evidence="6" id="KW-0496">Mitochondrion</keyword>
<keyword evidence="4" id="KW-0809">Transit peptide</keyword>
<feature type="non-terminal residue" evidence="11">
    <location>
        <position position="342"/>
    </location>
</feature>
<dbReference type="Proteomes" id="UP000228934">
    <property type="component" value="Unassembled WGS sequence"/>
</dbReference>
<proteinExistence type="inferred from homology"/>
<reference evidence="12" key="1">
    <citation type="journal article" date="2017" name="Nat. Commun.">
        <title>The North American bullfrog draft genome provides insight into hormonal regulation of long noncoding RNA.</title>
        <authorList>
            <person name="Hammond S.A."/>
            <person name="Warren R.L."/>
            <person name="Vandervalk B.P."/>
            <person name="Kucuk E."/>
            <person name="Khan H."/>
            <person name="Gibb E.A."/>
            <person name="Pandoh P."/>
            <person name="Kirk H."/>
            <person name="Zhao Y."/>
            <person name="Jones M."/>
            <person name="Mungall A.J."/>
            <person name="Coope R."/>
            <person name="Pleasance S."/>
            <person name="Moore R.A."/>
            <person name="Holt R.A."/>
            <person name="Round J.M."/>
            <person name="Ohora S."/>
            <person name="Walle B.V."/>
            <person name="Veldhoen N."/>
            <person name="Helbing C.C."/>
            <person name="Birol I."/>
        </authorList>
    </citation>
    <scope>NUCLEOTIDE SEQUENCE [LARGE SCALE GENOMIC DNA]</scope>
</reference>
<dbReference type="OrthoDB" id="5949570at2759"/>
<dbReference type="InterPro" id="IPR036397">
    <property type="entry name" value="RNaseH_sf"/>
</dbReference>
<dbReference type="GO" id="GO:0042645">
    <property type="term" value="C:mitochondrial nucleoid"/>
    <property type="evidence" value="ECO:0007669"/>
    <property type="project" value="UniProtKB-SubCell"/>
</dbReference>
<evidence type="ECO:0000256" key="7">
    <source>
        <dbReference type="ARBA" id="ARBA00023163"/>
    </source>
</evidence>
<gene>
    <name evidence="11" type="ORF">AB205_0200940</name>
</gene>
<feature type="non-terminal residue" evidence="11">
    <location>
        <position position="1"/>
    </location>
</feature>
<evidence type="ECO:0000256" key="2">
    <source>
        <dbReference type="ARBA" id="ARBA00009086"/>
    </source>
</evidence>
<evidence type="ECO:0000256" key="5">
    <source>
        <dbReference type="ARBA" id="ARBA00023015"/>
    </source>
</evidence>
<dbReference type="InterPro" id="IPR039150">
    <property type="entry name" value="TEFM"/>
</dbReference>
<dbReference type="GO" id="GO:0006392">
    <property type="term" value="P:transcription elongation by mitochondrial RNA polymerase"/>
    <property type="evidence" value="ECO:0007669"/>
    <property type="project" value="InterPro"/>
</dbReference>
<protein>
    <recommendedName>
        <fullName evidence="3">Transcription elongation factor, mitochondrial</fullName>
    </recommendedName>
</protein>
<dbReference type="GO" id="GO:0030337">
    <property type="term" value="F:DNA polymerase processivity factor activity"/>
    <property type="evidence" value="ECO:0007669"/>
    <property type="project" value="TreeGrafter"/>
</dbReference>
<feature type="region of interest" description="Disordered" evidence="10">
    <location>
        <begin position="19"/>
        <end position="44"/>
    </location>
</feature>
<evidence type="ECO:0000256" key="1">
    <source>
        <dbReference type="ARBA" id="ARBA00004436"/>
    </source>
</evidence>
<comment type="function">
    <text evidence="9">Transcription elongation factor which increases mitochondrial RNA polymerase processivity. Regulates transcription of the mitochondrial genome, including genes important for the oxidative phosphorylation machinery.</text>
</comment>
<dbReference type="EMBL" id="KZ048726">
    <property type="protein sequence ID" value="PIO11978.1"/>
    <property type="molecule type" value="Genomic_DNA"/>
</dbReference>
<dbReference type="Pfam" id="PF12836">
    <property type="entry name" value="HHH_3"/>
    <property type="match status" value="1"/>
</dbReference>